<evidence type="ECO:0000313" key="1">
    <source>
        <dbReference type="EMBL" id="STQ78057.1"/>
    </source>
</evidence>
<protein>
    <submittedName>
        <fullName evidence="1">Uncharacterized protein</fullName>
    </submittedName>
</protein>
<organism evidence="1 2">
    <name type="scientific">Hafnia alvei</name>
    <dbReference type="NCBI Taxonomy" id="569"/>
    <lineage>
        <taxon>Bacteria</taxon>
        <taxon>Pseudomonadati</taxon>
        <taxon>Pseudomonadota</taxon>
        <taxon>Gammaproteobacteria</taxon>
        <taxon>Enterobacterales</taxon>
        <taxon>Hafniaceae</taxon>
        <taxon>Hafnia</taxon>
    </lineage>
</organism>
<proteinExistence type="predicted"/>
<reference evidence="1 2" key="1">
    <citation type="submission" date="2018-06" db="EMBL/GenBank/DDBJ databases">
        <authorList>
            <consortium name="Pathogen Informatics"/>
            <person name="Doyle S."/>
        </authorList>
    </citation>
    <scope>NUCLEOTIDE SEQUENCE [LARGE SCALE GENOMIC DNA]</scope>
    <source>
        <strain evidence="1 2">NCTC8105</strain>
    </source>
</reference>
<name>A0A377PCL4_HAFAL</name>
<accession>A0A377PCL4</accession>
<dbReference type="Proteomes" id="UP000254821">
    <property type="component" value="Unassembled WGS sequence"/>
</dbReference>
<evidence type="ECO:0000313" key="2">
    <source>
        <dbReference type="Proteomes" id="UP000254821"/>
    </source>
</evidence>
<dbReference type="EMBL" id="UGHP01000001">
    <property type="protein sequence ID" value="STQ78057.1"/>
    <property type="molecule type" value="Genomic_DNA"/>
</dbReference>
<sequence>MIHLDVYGTLVAATLVLLLGRQMVQKNPFPNEIHDS</sequence>
<dbReference type="AlphaFoldDB" id="A0A377PCL4"/>
<gene>
    <name evidence="1" type="ORF">NCTC8105_00045</name>
</gene>